<evidence type="ECO:0000256" key="1">
    <source>
        <dbReference type="SAM" id="MobiDB-lite"/>
    </source>
</evidence>
<accession>A0A7J8GQT3</accession>
<dbReference type="Proteomes" id="UP000550707">
    <property type="component" value="Unassembled WGS sequence"/>
</dbReference>
<feature type="compositionally biased region" description="Polar residues" evidence="1">
    <location>
        <begin position="98"/>
        <end position="121"/>
    </location>
</feature>
<reference evidence="2 3" key="1">
    <citation type="journal article" date="2020" name="Nature">
        <title>Six reference-quality genomes reveal evolution of bat adaptations.</title>
        <authorList>
            <person name="Jebb D."/>
            <person name="Huang Z."/>
            <person name="Pippel M."/>
            <person name="Hughes G.M."/>
            <person name="Lavrichenko K."/>
            <person name="Devanna P."/>
            <person name="Winkler S."/>
            <person name="Jermiin L.S."/>
            <person name="Skirmuntt E.C."/>
            <person name="Katzourakis A."/>
            <person name="Burkitt-Gray L."/>
            <person name="Ray D.A."/>
            <person name="Sullivan K.A.M."/>
            <person name="Roscito J.G."/>
            <person name="Kirilenko B.M."/>
            <person name="Davalos L.M."/>
            <person name="Corthals A.P."/>
            <person name="Power M.L."/>
            <person name="Jones G."/>
            <person name="Ransome R.D."/>
            <person name="Dechmann D.K.N."/>
            <person name="Locatelli A.G."/>
            <person name="Puechmaille S.J."/>
            <person name="Fedrigo O."/>
            <person name="Jarvis E.D."/>
            <person name="Hiller M."/>
            <person name="Vernes S.C."/>
            <person name="Myers E.W."/>
            <person name="Teeling E.C."/>
        </authorList>
    </citation>
    <scope>NUCLEOTIDE SEQUENCE [LARGE SCALE GENOMIC DNA]</scope>
    <source>
        <strain evidence="2">MMolMol1</strain>
        <tissue evidence="2">Muscle</tissue>
    </source>
</reference>
<dbReference type="AlphaFoldDB" id="A0A7J8GQT3"/>
<evidence type="ECO:0000313" key="3">
    <source>
        <dbReference type="Proteomes" id="UP000550707"/>
    </source>
</evidence>
<protein>
    <submittedName>
        <fullName evidence="2">Uncharacterized protein</fullName>
    </submittedName>
</protein>
<proteinExistence type="predicted"/>
<keyword evidence="3" id="KW-1185">Reference proteome</keyword>
<name>A0A7J8GQT3_MOLMO</name>
<sequence>MTKPEQCRAAEQRFLCCGWEQPATSVSGPSGPSSCNPGRSHHFGRSWVFPGRRQWEWLGPSNLSPPAHLAPSDQRTLCVNTDQCTVVELPRCWWQKPQTARSPAPSSIVAAQSDSRYNPSNRDWGADIHPQATEAQTSS</sequence>
<evidence type="ECO:0000313" key="2">
    <source>
        <dbReference type="EMBL" id="KAF6462297.1"/>
    </source>
</evidence>
<dbReference type="InParanoid" id="A0A7J8GQT3"/>
<gene>
    <name evidence="2" type="ORF">HJG59_011332</name>
</gene>
<feature type="region of interest" description="Disordered" evidence="1">
    <location>
        <begin position="98"/>
        <end position="139"/>
    </location>
</feature>
<organism evidence="2 3">
    <name type="scientific">Molossus molossus</name>
    <name type="common">Pallas' mastiff bat</name>
    <name type="synonym">Vespertilio molossus</name>
    <dbReference type="NCBI Taxonomy" id="27622"/>
    <lineage>
        <taxon>Eukaryota</taxon>
        <taxon>Metazoa</taxon>
        <taxon>Chordata</taxon>
        <taxon>Craniata</taxon>
        <taxon>Vertebrata</taxon>
        <taxon>Euteleostomi</taxon>
        <taxon>Mammalia</taxon>
        <taxon>Eutheria</taxon>
        <taxon>Laurasiatheria</taxon>
        <taxon>Chiroptera</taxon>
        <taxon>Yangochiroptera</taxon>
        <taxon>Molossidae</taxon>
        <taxon>Molossus</taxon>
    </lineage>
</organism>
<dbReference type="EMBL" id="JACASF010000008">
    <property type="protein sequence ID" value="KAF6462297.1"/>
    <property type="molecule type" value="Genomic_DNA"/>
</dbReference>
<comment type="caution">
    <text evidence="2">The sequence shown here is derived from an EMBL/GenBank/DDBJ whole genome shotgun (WGS) entry which is preliminary data.</text>
</comment>